<organism evidence="1">
    <name type="scientific">freshwater metagenome</name>
    <dbReference type="NCBI Taxonomy" id="449393"/>
    <lineage>
        <taxon>unclassified sequences</taxon>
        <taxon>metagenomes</taxon>
        <taxon>ecological metagenomes</taxon>
    </lineage>
</organism>
<dbReference type="PANTHER" id="PTHR40050:SF1">
    <property type="entry name" value="INNER SPORE COAT PROTEIN H"/>
    <property type="match status" value="1"/>
</dbReference>
<dbReference type="AlphaFoldDB" id="A0A6J7KC64"/>
<accession>A0A6J7KC64</accession>
<name>A0A6J7KC64_9ZZZZ</name>
<proteinExistence type="predicted"/>
<evidence type="ECO:0000313" key="1">
    <source>
        <dbReference type="EMBL" id="CAB4953688.1"/>
    </source>
</evidence>
<dbReference type="InterPro" id="IPR014867">
    <property type="entry name" value="Spore_coat_CotH_CotH2/3/7"/>
</dbReference>
<dbReference type="PANTHER" id="PTHR40050">
    <property type="entry name" value="INNER SPORE COAT PROTEIN H"/>
    <property type="match status" value="1"/>
</dbReference>
<protein>
    <submittedName>
        <fullName evidence="1">Unannotated protein</fullName>
    </submittedName>
</protein>
<dbReference type="EMBL" id="CAFBNO010000019">
    <property type="protein sequence ID" value="CAB4953688.1"/>
    <property type="molecule type" value="Genomic_DNA"/>
</dbReference>
<dbReference type="Pfam" id="PF08757">
    <property type="entry name" value="CotH"/>
    <property type="match status" value="1"/>
</dbReference>
<sequence>METIQRALRGLAITILAIFVAAGLQGLPAQAATGPSKYVEGTDPAAFLYDPLNITSISLTLPDASLRALSVDGFNWNDPTTEVGWQEGSAVFSSYKGTLPSMDIGLHLKGGAGSRRPISTCDPSCRVLTNSKPGIKIKFDFGSANASQRFYGLKEITLNSMVQDPSMIHEMTDYRIARSAGIPAPRAGYMNLVVNGVNLGLHMILETYDKQLFKRWFTTGTSHSYEGAYWQDLILNPTAIVRDYSTLQLKIGDVNTAYTDLRTIATINNLSGVDWWNAINRYADMGELTSVFAFEHFIEHWDAYSWYIINNYQVHFTDDGILTVHPWGLDQTLSNNTSGDRNVKYLDATVGPAARPTGILYSRCLQYTACKLLYQAAIARIGEVSDSINSVGFIDEIWSVIGPTVLADPIFRGSGAAAMKEDAKAFLSTRTQTSEFRSATTGRRLPNLDLYYSPPSHFEQGKVVAPLVNNNTGFAPKYTVLGDSTSPICSVDEVSGAITELNPGNCVVSIWTPAGPLVNPDDGNPGFHSAYAIAYVDLGKIPGSILLPSTRTIAYGVSVPLVFKGNSSGDQTVVASGNCTFANGAVTATTPAGICTLTITVAKDARHTPATATLELKISKEVVTTYSLSTDPNWTNSTKLPKGATLPLVNKVSKIVGSCINSGTTLKALGATGSCKVTIAAWATSTQSFVSKTFTVTLAPNPQVWLQKVALPVAKKKIGSARFTLANTDTVTTSGGQEGFFGYVGNCIVEVTPRATFVQMTGTGVCKVNLDAEAGYKVGAIHRVWTFTK</sequence>
<reference evidence="1" key="1">
    <citation type="submission" date="2020-05" db="EMBL/GenBank/DDBJ databases">
        <authorList>
            <person name="Chiriac C."/>
            <person name="Salcher M."/>
            <person name="Ghai R."/>
            <person name="Kavagutti S V."/>
        </authorList>
    </citation>
    <scope>NUCLEOTIDE SEQUENCE</scope>
</reference>
<gene>
    <name evidence="1" type="ORF">UFOPK3837_00599</name>
</gene>